<dbReference type="EMBL" id="LFKP01000010">
    <property type="protein sequence ID" value="OHV95334.1"/>
    <property type="molecule type" value="Genomic_DNA"/>
</dbReference>
<feature type="compositionally biased region" description="Basic and acidic residues" evidence="1">
    <location>
        <begin position="21"/>
        <end position="30"/>
    </location>
</feature>
<evidence type="ECO:0000313" key="3">
    <source>
        <dbReference type="Proteomes" id="UP000179840"/>
    </source>
</evidence>
<protein>
    <submittedName>
        <fullName evidence="2">Uncharacterized protein</fullName>
    </submittedName>
</protein>
<evidence type="ECO:0000256" key="1">
    <source>
        <dbReference type="SAM" id="MobiDB-lite"/>
    </source>
</evidence>
<comment type="caution">
    <text evidence="2">The sequence shown here is derived from an EMBL/GenBank/DDBJ whole genome shotgun (WGS) entry which is preliminary data.</text>
</comment>
<sequence>MKPVIDIRENMLLAPASAKLAECDPSKEPGKSYGSDPKLPPLSQRKILGTWVDGMNGLTTSLEDVGGKIYKVYRSKYCSSGATGEPLRKGTQGRYYRKESSSGDYYVILKTGELGVYDRDGQIDALPKHPGLYPRK</sequence>
<gene>
    <name evidence="2" type="ORF">AKG95_19330</name>
</gene>
<feature type="region of interest" description="Disordered" evidence="1">
    <location>
        <begin position="21"/>
        <end position="41"/>
    </location>
</feature>
<organism evidence="2 3">
    <name type="scientific">Janthinobacterium lividum</name>
    <dbReference type="NCBI Taxonomy" id="29581"/>
    <lineage>
        <taxon>Bacteria</taxon>
        <taxon>Pseudomonadati</taxon>
        <taxon>Pseudomonadota</taxon>
        <taxon>Betaproteobacteria</taxon>
        <taxon>Burkholderiales</taxon>
        <taxon>Oxalobacteraceae</taxon>
        <taxon>Janthinobacterium</taxon>
    </lineage>
</organism>
<dbReference type="Proteomes" id="UP000179840">
    <property type="component" value="Unassembled WGS sequence"/>
</dbReference>
<dbReference type="AlphaFoldDB" id="A0A1S1U6C7"/>
<evidence type="ECO:0000313" key="2">
    <source>
        <dbReference type="EMBL" id="OHV95334.1"/>
    </source>
</evidence>
<reference evidence="2 3" key="1">
    <citation type="submission" date="2015-06" db="EMBL/GenBank/DDBJ databases">
        <title>Draft genome sequencing of a biphenyl-degrading bacterium, Janthinobacterium lividum MEG1.</title>
        <authorList>
            <person name="Shimodaira J."/>
            <person name="Hatta T."/>
        </authorList>
    </citation>
    <scope>NUCLEOTIDE SEQUENCE [LARGE SCALE GENOMIC DNA]</scope>
    <source>
        <strain evidence="2 3">MEG1</strain>
    </source>
</reference>
<name>A0A1S1U6C7_9BURK</name>
<accession>A0A1S1U6C7</accession>
<proteinExistence type="predicted"/>